<organism evidence="6 7">
    <name type="scientific">Cordyceps confragosa</name>
    <name type="common">Lecanicillium lecanii</name>
    <dbReference type="NCBI Taxonomy" id="2714763"/>
    <lineage>
        <taxon>Eukaryota</taxon>
        <taxon>Fungi</taxon>
        <taxon>Dikarya</taxon>
        <taxon>Ascomycota</taxon>
        <taxon>Pezizomycotina</taxon>
        <taxon>Sordariomycetes</taxon>
        <taxon>Hypocreomycetidae</taxon>
        <taxon>Hypocreales</taxon>
        <taxon>Cordycipitaceae</taxon>
        <taxon>Akanthomyces</taxon>
    </lineage>
</organism>
<gene>
    <name evidence="6" type="ORF">LLEC1_01984</name>
</gene>
<evidence type="ECO:0000256" key="3">
    <source>
        <dbReference type="ARBA" id="ARBA00022833"/>
    </source>
</evidence>
<accession>A0A179IBV4</accession>
<name>A0A179IBV4_CORDF</name>
<dbReference type="OrthoDB" id="5952526at2759"/>
<dbReference type="Proteomes" id="UP000243081">
    <property type="component" value="Unassembled WGS sequence"/>
</dbReference>
<dbReference type="InterPro" id="IPR002893">
    <property type="entry name" value="Znf_MYND"/>
</dbReference>
<dbReference type="Gene3D" id="6.10.140.2220">
    <property type="match status" value="1"/>
</dbReference>
<evidence type="ECO:0000313" key="6">
    <source>
        <dbReference type="EMBL" id="OAR00167.1"/>
    </source>
</evidence>
<keyword evidence="1" id="KW-0479">Metal-binding</keyword>
<keyword evidence="2 4" id="KW-0863">Zinc-finger</keyword>
<proteinExistence type="predicted"/>
<dbReference type="AlphaFoldDB" id="A0A179IBV4"/>
<dbReference type="EMBL" id="LUKN01001827">
    <property type="protein sequence ID" value="OAR00167.1"/>
    <property type="molecule type" value="Genomic_DNA"/>
</dbReference>
<dbReference type="OMA" id="DYDWGNM"/>
<dbReference type="PROSITE" id="PS50865">
    <property type="entry name" value="ZF_MYND_2"/>
    <property type="match status" value="1"/>
</dbReference>
<comment type="caution">
    <text evidence="6">The sequence shown here is derived from an EMBL/GenBank/DDBJ whole genome shotgun (WGS) entry which is preliminary data.</text>
</comment>
<keyword evidence="3" id="KW-0862">Zinc</keyword>
<protein>
    <recommendedName>
        <fullName evidence="5">MYND-type domain-containing protein</fullName>
    </recommendedName>
</protein>
<keyword evidence="7" id="KW-1185">Reference proteome</keyword>
<evidence type="ECO:0000256" key="4">
    <source>
        <dbReference type="PROSITE-ProRule" id="PRU00134"/>
    </source>
</evidence>
<reference evidence="6 7" key="1">
    <citation type="submission" date="2016-03" db="EMBL/GenBank/DDBJ databases">
        <title>Fine-scale spatial genetic structure of a fungal parasite of coffee scale insects.</title>
        <authorList>
            <person name="Jackson D."/>
            <person name="Zemenick K.A."/>
            <person name="Malloure B."/>
            <person name="Quandt C.A."/>
            <person name="James T.Y."/>
        </authorList>
    </citation>
    <scope>NUCLEOTIDE SEQUENCE [LARGE SCALE GENOMIC DNA]</scope>
    <source>
        <strain evidence="6 7">UM487</strain>
    </source>
</reference>
<evidence type="ECO:0000259" key="5">
    <source>
        <dbReference type="PROSITE" id="PS50865"/>
    </source>
</evidence>
<evidence type="ECO:0000256" key="2">
    <source>
        <dbReference type="ARBA" id="ARBA00022771"/>
    </source>
</evidence>
<evidence type="ECO:0000313" key="7">
    <source>
        <dbReference type="Proteomes" id="UP000243081"/>
    </source>
</evidence>
<dbReference type="SUPFAM" id="SSF144232">
    <property type="entry name" value="HIT/MYND zinc finger-like"/>
    <property type="match status" value="1"/>
</dbReference>
<feature type="domain" description="MYND-type" evidence="5">
    <location>
        <begin position="19"/>
        <end position="57"/>
    </location>
</feature>
<evidence type="ECO:0000256" key="1">
    <source>
        <dbReference type="ARBA" id="ARBA00022723"/>
    </source>
</evidence>
<dbReference type="Pfam" id="PF01753">
    <property type="entry name" value="zf-MYND"/>
    <property type="match status" value="1"/>
</dbReference>
<dbReference type="GO" id="GO:0008270">
    <property type="term" value="F:zinc ion binding"/>
    <property type="evidence" value="ECO:0007669"/>
    <property type="project" value="UniProtKB-KW"/>
</dbReference>
<sequence>MDTTPSTYKGPIGPLRHRCAHCKASKSKLKRCLGCSAVKYCNAKHQTEDWPLHQHVCAKIKHARAQLQEEEHRVRNATPDFMTPANAFETDVGHFWGLMHTRDYMRARFALAGELLPNLGTLSSVTEALKHMRDMLRLCRGDNMGVRGLMPAMMLRLDRDQECYDFVKWWSTCDGFDWDNMDAPYLDIRNADVLEHPGFVITMFPALNNLVAILLLKLKLLVDIRNIRVARKIFAHRSVPLDICRLIEPNLVRSPLSKRFLKESPEGLDQLELRLLKHSRELGIALTNANQHFIFNLFEPDDALSGIPEAYSPGSWEEMALSMRYCYAAFWETAGVLPLLREARHCAKRSLKANVQETMRGEALRSGKKSCHTVEEQLQVVSAKRIWEYLGDAVKNATNLGL</sequence>